<feature type="region of interest" description="Disordered" evidence="4">
    <location>
        <begin position="1"/>
        <end position="20"/>
    </location>
</feature>
<dbReference type="PANTHER" id="PTHR12425">
    <property type="entry name" value="SYNEMBRYN"/>
    <property type="match status" value="1"/>
</dbReference>
<dbReference type="HOGENOM" id="CLU_015532_0_0_1"/>
<sequence length="495" mass="55183">MATIAKGAATGPGESPWVLSSSRTNSAVQANRYVTLAKLQAVVDLVNKLSDDLENISLLPKDRNDALEELKIYGRDPKYADPIFTKDGFTMLLRYSFQNPPDDTSRAALRVVANAMLLKPETRQMFVDQGYPAQACDRLRAGNWDDEFLLSRVLFLSTYGTNIDLPELIDSHELAQHLINNLRRHVKILSDKQKEKLDPMEDMALGETLKLMFNVTHFSKTHVSSFAPAVSLIVALILKHEIPEPKPLDPPFGPLINSLLNLDLRIELSRLALYPENEPHKLTSRLVDLLDQGIRAYSGNDLETVVTPVVSLLARLYENAPQPVQQKLRECLLPTAEDRQGVLGRSDSLPSHLLKNSTNPTAPALRDAISHLLFDISDKDASKFVENVGYGFASGFLFQNNVPVPASSAATFRKGDGFGAQKLVNPITGQFLDREKIADAPEMTDEEKEREAERLFVLFERLKKTGVVNIQNPVEKAVQEGRFEELSDDCVEELD</sequence>
<dbReference type="GO" id="GO:0005737">
    <property type="term" value="C:cytoplasm"/>
    <property type="evidence" value="ECO:0007669"/>
    <property type="project" value="TreeGrafter"/>
</dbReference>
<dbReference type="KEGG" id="maj:MAA_00549"/>
<keyword evidence="6" id="KW-1185">Reference proteome</keyword>
<dbReference type="SUPFAM" id="SSF48371">
    <property type="entry name" value="ARM repeat"/>
    <property type="match status" value="1"/>
</dbReference>
<dbReference type="Proteomes" id="UP000002498">
    <property type="component" value="Unassembled WGS sequence"/>
</dbReference>
<comment type="caution">
    <text evidence="5">The sequence shown here is derived from an EMBL/GenBank/DDBJ whole genome shotgun (WGS) entry which is preliminary data.</text>
</comment>
<evidence type="ECO:0000256" key="3">
    <source>
        <dbReference type="ARBA" id="ARBA00023186"/>
    </source>
</evidence>
<evidence type="ECO:0000256" key="4">
    <source>
        <dbReference type="SAM" id="MobiDB-lite"/>
    </source>
</evidence>
<accession>E9EKS5</accession>
<organism evidence="5 6">
    <name type="scientific">Metarhizium robertsii (strain ARSEF 23 / ATCC MYA-3075)</name>
    <name type="common">Metarhizium anisopliae (strain ARSEF 23)</name>
    <dbReference type="NCBI Taxonomy" id="655844"/>
    <lineage>
        <taxon>Eukaryota</taxon>
        <taxon>Fungi</taxon>
        <taxon>Dikarya</taxon>
        <taxon>Ascomycota</taxon>
        <taxon>Pezizomycotina</taxon>
        <taxon>Sordariomycetes</taxon>
        <taxon>Hypocreomycetidae</taxon>
        <taxon>Hypocreales</taxon>
        <taxon>Clavicipitaceae</taxon>
        <taxon>Metarhizium</taxon>
    </lineage>
</organism>
<protein>
    <submittedName>
        <fullName evidence="5">Guanine nucleotide exchange factor synembryn</fullName>
    </submittedName>
</protein>
<dbReference type="RefSeq" id="XP_007816738.1">
    <property type="nucleotide sequence ID" value="XM_007818547.1"/>
</dbReference>
<dbReference type="PANTHER" id="PTHR12425:SF5">
    <property type="entry name" value="SYNEMBRYN"/>
    <property type="match status" value="1"/>
</dbReference>
<evidence type="ECO:0000313" key="5">
    <source>
        <dbReference type="EMBL" id="EFZ03475.1"/>
    </source>
</evidence>
<dbReference type="Pfam" id="PF10165">
    <property type="entry name" value="Ric8"/>
    <property type="match status" value="1"/>
</dbReference>
<comment type="similarity">
    <text evidence="1">Belongs to the synembryn family.</text>
</comment>
<reference evidence="5 6" key="2">
    <citation type="journal article" date="2014" name="Proc. Natl. Acad. Sci. U.S.A.">
        <title>Trajectory and genomic determinants of fungal-pathogen speciation and host adaptation.</title>
        <authorList>
            <person name="Hu X."/>
            <person name="Xiao G."/>
            <person name="Zheng P."/>
            <person name="Shang Y."/>
            <person name="Su Y."/>
            <person name="Zhang X."/>
            <person name="Liu X."/>
            <person name="Zhan S."/>
            <person name="St Leger R.J."/>
            <person name="Wang C."/>
        </authorList>
    </citation>
    <scope>GENOME REANNOTATION</scope>
    <source>
        <strain evidence="6">ARSEF 23 / ATCC MYA-3075</strain>
    </source>
</reference>
<evidence type="ECO:0000256" key="1">
    <source>
        <dbReference type="ARBA" id="ARBA00009049"/>
    </source>
</evidence>
<dbReference type="AlphaFoldDB" id="E9EKS5"/>
<dbReference type="GeneID" id="19254835"/>
<dbReference type="GO" id="GO:0005085">
    <property type="term" value="F:guanyl-nucleotide exchange factor activity"/>
    <property type="evidence" value="ECO:0007669"/>
    <property type="project" value="UniProtKB-KW"/>
</dbReference>
<dbReference type="GO" id="GO:0001965">
    <property type="term" value="F:G-protein alpha-subunit binding"/>
    <property type="evidence" value="ECO:0007669"/>
    <property type="project" value="TreeGrafter"/>
</dbReference>
<name>E9EKS5_METRA</name>
<dbReference type="InterPro" id="IPR016024">
    <property type="entry name" value="ARM-type_fold"/>
</dbReference>
<proteinExistence type="inferred from homology"/>
<gene>
    <name evidence="5" type="ORF">MAA_00549</name>
</gene>
<dbReference type="GO" id="GO:0007186">
    <property type="term" value="P:G protein-coupled receptor signaling pathway"/>
    <property type="evidence" value="ECO:0007669"/>
    <property type="project" value="TreeGrafter"/>
</dbReference>
<reference evidence="5 6" key="1">
    <citation type="journal article" date="2011" name="PLoS Genet.">
        <title>Genome sequencing and comparative transcriptomics of the model entomopathogenic fungi Metarhizium anisopliae and M. acridum.</title>
        <authorList>
            <person name="Gao Q."/>
            <person name="Jin K."/>
            <person name="Ying S.H."/>
            <person name="Zhang Y."/>
            <person name="Xiao G."/>
            <person name="Shang Y."/>
            <person name="Duan Z."/>
            <person name="Hu X."/>
            <person name="Xie X.Q."/>
            <person name="Zhou G."/>
            <person name="Peng G."/>
            <person name="Luo Z."/>
            <person name="Huang W."/>
            <person name="Wang B."/>
            <person name="Fang W."/>
            <person name="Wang S."/>
            <person name="Zhong Y."/>
            <person name="Ma L.J."/>
            <person name="St Leger R.J."/>
            <person name="Zhao G.P."/>
            <person name="Pei Y."/>
            <person name="Feng M.G."/>
            <person name="Xia Y."/>
            <person name="Wang C."/>
        </authorList>
    </citation>
    <scope>NUCLEOTIDE SEQUENCE [LARGE SCALE GENOMIC DNA]</scope>
    <source>
        <strain evidence="6">ARSEF 23 / ATCC MYA-3075</strain>
    </source>
</reference>
<dbReference type="OrthoDB" id="5585685at2759"/>
<dbReference type="EMBL" id="ADNJ02000007">
    <property type="protein sequence ID" value="EFZ03475.1"/>
    <property type="molecule type" value="Genomic_DNA"/>
</dbReference>
<evidence type="ECO:0000313" key="6">
    <source>
        <dbReference type="Proteomes" id="UP000002498"/>
    </source>
</evidence>
<evidence type="ECO:0000256" key="2">
    <source>
        <dbReference type="ARBA" id="ARBA00022658"/>
    </source>
</evidence>
<keyword evidence="3" id="KW-0143">Chaperone</keyword>
<dbReference type="InterPro" id="IPR019318">
    <property type="entry name" value="Gua_nucleotide_exch_fac_Ric8"/>
</dbReference>
<keyword evidence="2" id="KW-0344">Guanine-nucleotide releasing factor</keyword>